<evidence type="ECO:0000313" key="3">
    <source>
        <dbReference type="Proteomes" id="UP001054945"/>
    </source>
</evidence>
<accession>A0AAV4NRH9</accession>
<gene>
    <name evidence="2" type="ORF">CEXT_183231</name>
</gene>
<dbReference type="EMBL" id="BPLR01021223">
    <property type="protein sequence ID" value="GIX87283.1"/>
    <property type="molecule type" value="Genomic_DNA"/>
</dbReference>
<keyword evidence="1" id="KW-0812">Transmembrane</keyword>
<dbReference type="Proteomes" id="UP001054945">
    <property type="component" value="Unassembled WGS sequence"/>
</dbReference>
<comment type="caution">
    <text evidence="2">The sequence shown here is derived from an EMBL/GenBank/DDBJ whole genome shotgun (WGS) entry which is preliminary data.</text>
</comment>
<reference evidence="2 3" key="1">
    <citation type="submission" date="2021-06" db="EMBL/GenBank/DDBJ databases">
        <title>Caerostris extrusa draft genome.</title>
        <authorList>
            <person name="Kono N."/>
            <person name="Arakawa K."/>
        </authorList>
    </citation>
    <scope>NUCLEOTIDE SEQUENCE [LARGE SCALE GENOMIC DNA]</scope>
</reference>
<organism evidence="2 3">
    <name type="scientific">Caerostris extrusa</name>
    <name type="common">Bark spider</name>
    <name type="synonym">Caerostris bankana</name>
    <dbReference type="NCBI Taxonomy" id="172846"/>
    <lineage>
        <taxon>Eukaryota</taxon>
        <taxon>Metazoa</taxon>
        <taxon>Ecdysozoa</taxon>
        <taxon>Arthropoda</taxon>
        <taxon>Chelicerata</taxon>
        <taxon>Arachnida</taxon>
        <taxon>Araneae</taxon>
        <taxon>Araneomorphae</taxon>
        <taxon>Entelegynae</taxon>
        <taxon>Araneoidea</taxon>
        <taxon>Araneidae</taxon>
        <taxon>Caerostris</taxon>
    </lineage>
</organism>
<sequence length="121" mass="14096">MHPFWELSGRLQEKLLQPPGSKYSQTRSDGNRQILGIPQTLPRTFCDPPEEAHKLPQSLRFGEARASSKEMSAFHIFDVAKASNKIRQDLWNHLLLLLPFYFTPFVSYFLYTEIFVSLHED</sequence>
<name>A0AAV4NRH9_CAEEX</name>
<dbReference type="AlphaFoldDB" id="A0AAV4NRH9"/>
<evidence type="ECO:0000313" key="2">
    <source>
        <dbReference type="EMBL" id="GIX87283.1"/>
    </source>
</evidence>
<protein>
    <submittedName>
        <fullName evidence="2">Uncharacterized protein</fullName>
    </submittedName>
</protein>
<feature type="transmembrane region" description="Helical" evidence="1">
    <location>
        <begin position="90"/>
        <end position="111"/>
    </location>
</feature>
<keyword evidence="1" id="KW-1133">Transmembrane helix</keyword>
<keyword evidence="1" id="KW-0472">Membrane</keyword>
<proteinExistence type="predicted"/>
<keyword evidence="3" id="KW-1185">Reference proteome</keyword>
<evidence type="ECO:0000256" key="1">
    <source>
        <dbReference type="SAM" id="Phobius"/>
    </source>
</evidence>